<dbReference type="Proteomes" id="UP000026962">
    <property type="component" value="Chromosome 5"/>
</dbReference>
<protein>
    <recommendedName>
        <fullName evidence="2">Xylanase inhibitor N-terminal domain-containing protein</fullName>
    </recommendedName>
</protein>
<reference evidence="3" key="1">
    <citation type="submission" date="2015-04" db="UniProtKB">
        <authorList>
            <consortium name="EnsemblPlants"/>
        </authorList>
    </citation>
    <scope>IDENTIFICATION</scope>
</reference>
<proteinExistence type="inferred from homology"/>
<evidence type="ECO:0000256" key="1">
    <source>
        <dbReference type="ARBA" id="ARBA00007447"/>
    </source>
</evidence>
<dbReference type="InterPro" id="IPR021109">
    <property type="entry name" value="Peptidase_aspartic_dom_sf"/>
</dbReference>
<dbReference type="GO" id="GO:0006508">
    <property type="term" value="P:proteolysis"/>
    <property type="evidence" value="ECO:0007669"/>
    <property type="project" value="InterPro"/>
</dbReference>
<dbReference type="InterPro" id="IPR001461">
    <property type="entry name" value="Aspartic_peptidase_A1"/>
</dbReference>
<comment type="similarity">
    <text evidence="1">Belongs to the peptidase A1 family.</text>
</comment>
<dbReference type="EnsemblPlants" id="OPUNC05G05350.1">
    <property type="protein sequence ID" value="OPUNC05G05350.1"/>
    <property type="gene ID" value="OPUNC05G05350"/>
</dbReference>
<feature type="domain" description="Xylanase inhibitor N-terminal" evidence="2">
    <location>
        <begin position="7"/>
        <end position="101"/>
    </location>
</feature>
<evidence type="ECO:0000313" key="4">
    <source>
        <dbReference type="Proteomes" id="UP000026962"/>
    </source>
</evidence>
<dbReference type="OMA" id="THYNIVL"/>
<accession>A0A0E0KZC6</accession>
<dbReference type="eggNOG" id="KOG1339">
    <property type="taxonomic scope" value="Eukaryota"/>
</dbReference>
<dbReference type="Pfam" id="PF14543">
    <property type="entry name" value="TAXi_N"/>
    <property type="match status" value="1"/>
</dbReference>
<keyword evidence="4" id="KW-1185">Reference proteome</keyword>
<dbReference type="Gramene" id="OPUNC05G05350.1">
    <property type="protein sequence ID" value="OPUNC05G05350.1"/>
    <property type="gene ID" value="OPUNC05G05350"/>
</dbReference>
<dbReference type="SUPFAM" id="SSF50630">
    <property type="entry name" value="Acid proteases"/>
    <property type="match status" value="1"/>
</dbReference>
<dbReference type="GO" id="GO:0004190">
    <property type="term" value="F:aspartic-type endopeptidase activity"/>
    <property type="evidence" value="ECO:0007669"/>
    <property type="project" value="InterPro"/>
</dbReference>
<sequence>MHSLEKYGTENLLHGKIVQDSLVLEIVINHYKTSKIRTKVHFGSISQHLKSLSSSFTVDGMMGLGPSNTSLVYQLAKSQKWKKMFAQCLDGKRSGGIFVLGHIVGPKVRKTPLDQTRTSLLDITVGETSLSLSAGNVEIKSENMTILETGTFISYLPEKIFSDLEDISVMNIGGYSCFHYERSINARFSEVIFHFKELLILRVYQSNLNKLEAPEHYYCLGFLSSEQRNHREDLFILDGNLY</sequence>
<dbReference type="InterPro" id="IPR032861">
    <property type="entry name" value="TAXi_N"/>
</dbReference>
<dbReference type="PANTHER" id="PTHR13683:SF768">
    <property type="entry name" value="EUKARYOTIC ASPARTYL PROTEASE FAMILY PROTEIN"/>
    <property type="match status" value="1"/>
</dbReference>
<dbReference type="AlphaFoldDB" id="A0A0E0KZC6"/>
<organism evidence="3">
    <name type="scientific">Oryza punctata</name>
    <name type="common">Red rice</name>
    <dbReference type="NCBI Taxonomy" id="4537"/>
    <lineage>
        <taxon>Eukaryota</taxon>
        <taxon>Viridiplantae</taxon>
        <taxon>Streptophyta</taxon>
        <taxon>Embryophyta</taxon>
        <taxon>Tracheophyta</taxon>
        <taxon>Spermatophyta</taxon>
        <taxon>Magnoliopsida</taxon>
        <taxon>Liliopsida</taxon>
        <taxon>Poales</taxon>
        <taxon>Poaceae</taxon>
        <taxon>BOP clade</taxon>
        <taxon>Oryzoideae</taxon>
        <taxon>Oryzeae</taxon>
        <taxon>Oryzinae</taxon>
        <taxon>Oryza</taxon>
    </lineage>
</organism>
<dbReference type="EnsemblPlants" id="OPUNC05G05350.2">
    <property type="protein sequence ID" value="OPUNC05G05350.2"/>
    <property type="gene ID" value="OPUNC05G05350"/>
</dbReference>
<dbReference type="HOGENOM" id="CLU_1148796_0_0_1"/>
<evidence type="ECO:0000313" key="3">
    <source>
        <dbReference type="EnsemblPlants" id="OPUNC05G05350.2"/>
    </source>
</evidence>
<dbReference type="Gramene" id="OPUNC05G05350.2">
    <property type="protein sequence ID" value="OPUNC05G05350.2"/>
    <property type="gene ID" value="OPUNC05G05350"/>
</dbReference>
<name>A0A0E0KZC6_ORYPU</name>
<evidence type="ECO:0000259" key="2">
    <source>
        <dbReference type="Pfam" id="PF14543"/>
    </source>
</evidence>
<reference evidence="3" key="2">
    <citation type="submission" date="2018-05" db="EMBL/GenBank/DDBJ databases">
        <title>OpunRS2 (Oryza punctata Reference Sequence Version 2).</title>
        <authorList>
            <person name="Zhang J."/>
            <person name="Kudrna D."/>
            <person name="Lee S."/>
            <person name="Talag J."/>
            <person name="Welchert J."/>
            <person name="Wing R.A."/>
        </authorList>
    </citation>
    <scope>NUCLEOTIDE SEQUENCE [LARGE SCALE GENOMIC DNA]</scope>
</reference>
<dbReference type="PANTHER" id="PTHR13683">
    <property type="entry name" value="ASPARTYL PROTEASES"/>
    <property type="match status" value="1"/>
</dbReference>
<dbReference type="STRING" id="4537.A0A0E0KZC6"/>
<dbReference type="Gene3D" id="2.40.70.10">
    <property type="entry name" value="Acid Proteases"/>
    <property type="match status" value="2"/>
</dbReference>